<gene>
    <name evidence="1" type="ORF">RR49_01135</name>
</gene>
<keyword evidence="2" id="KW-1185">Reference proteome</keyword>
<evidence type="ECO:0000313" key="2">
    <source>
        <dbReference type="Proteomes" id="UP000033451"/>
    </source>
</evidence>
<dbReference type="EMBL" id="JYIY01000069">
    <property type="protein sequence ID" value="KJL37025.1"/>
    <property type="molecule type" value="Genomic_DNA"/>
</dbReference>
<dbReference type="PATRIC" id="fig|400772.4.peg.1159"/>
<name>A0A0F0LXL3_9MICO</name>
<sequence>MSSVPPYGIPMRPGPVATWNAVIRILTGMSTSSLDAAITAVPCDIHPSSLVTAIPVWKFPGIARGMTRRKGLDPERALRILLTSHVRVHGADGVVTCIVPRTLMAQTATSPAAYVQMFVDMHRQGTLRWDAAARSHVWSRDAVTSG</sequence>
<accession>A0A0F0LXL3</accession>
<comment type="caution">
    <text evidence="1">The sequence shown here is derived from an EMBL/GenBank/DDBJ whole genome shotgun (WGS) entry which is preliminary data.</text>
</comment>
<evidence type="ECO:0000313" key="1">
    <source>
        <dbReference type="EMBL" id="KJL37025.1"/>
    </source>
</evidence>
<protein>
    <submittedName>
        <fullName evidence="1">Uncharacterized protein</fullName>
    </submittedName>
</protein>
<dbReference type="Proteomes" id="UP000033451">
    <property type="component" value="Unassembled WGS sequence"/>
</dbReference>
<dbReference type="AlphaFoldDB" id="A0A0F0LXL3"/>
<organism evidence="1 2">
    <name type="scientific">Microbacterium ginsengisoli</name>
    <dbReference type="NCBI Taxonomy" id="400772"/>
    <lineage>
        <taxon>Bacteria</taxon>
        <taxon>Bacillati</taxon>
        <taxon>Actinomycetota</taxon>
        <taxon>Actinomycetes</taxon>
        <taxon>Micrococcales</taxon>
        <taxon>Microbacteriaceae</taxon>
        <taxon>Microbacterium</taxon>
    </lineage>
</organism>
<reference evidence="1 2" key="1">
    <citation type="submission" date="2015-02" db="EMBL/GenBank/DDBJ databases">
        <title>Draft genome sequences of ten Microbacterium spp. with emphasis on heavy metal contaminated environments.</title>
        <authorList>
            <person name="Corretto E."/>
        </authorList>
    </citation>
    <scope>NUCLEOTIDE SEQUENCE [LARGE SCALE GENOMIC DNA]</scope>
    <source>
        <strain evidence="1 2">DSM 18659</strain>
    </source>
</reference>
<proteinExistence type="predicted"/>